<dbReference type="RefSeq" id="WP_344958744.1">
    <property type="nucleotide sequence ID" value="NZ_BAABCX010000003.1"/>
</dbReference>
<evidence type="ECO:0000256" key="3">
    <source>
        <dbReference type="ARBA" id="ARBA00023125"/>
    </source>
</evidence>
<evidence type="ECO:0000313" key="6">
    <source>
        <dbReference type="EMBL" id="GAA3544970.1"/>
    </source>
</evidence>
<dbReference type="Pfam" id="PF03466">
    <property type="entry name" value="LysR_substrate"/>
    <property type="match status" value="1"/>
</dbReference>
<keyword evidence="4" id="KW-0804">Transcription</keyword>
<dbReference type="PANTHER" id="PTHR30427">
    <property type="entry name" value="TRANSCRIPTIONAL ACTIVATOR PROTEIN LYSR"/>
    <property type="match status" value="1"/>
</dbReference>
<dbReference type="CDD" id="cd08415">
    <property type="entry name" value="PBP2_LysR_opines_like"/>
    <property type="match status" value="1"/>
</dbReference>
<dbReference type="EMBL" id="BAABCX010000003">
    <property type="protein sequence ID" value="GAA3544970.1"/>
    <property type="molecule type" value="Genomic_DNA"/>
</dbReference>
<dbReference type="InterPro" id="IPR000847">
    <property type="entry name" value="LysR_HTH_N"/>
</dbReference>
<name>A0ABP6W4V0_9GAMM</name>
<dbReference type="GO" id="GO:0003677">
    <property type="term" value="F:DNA binding"/>
    <property type="evidence" value="ECO:0007669"/>
    <property type="project" value="UniProtKB-KW"/>
</dbReference>
<comment type="similarity">
    <text evidence="1">Belongs to the LysR transcriptional regulatory family.</text>
</comment>
<feature type="domain" description="HTH lysR-type" evidence="5">
    <location>
        <begin position="4"/>
        <end position="61"/>
    </location>
</feature>
<keyword evidence="3 6" id="KW-0238">DNA-binding</keyword>
<comment type="caution">
    <text evidence="6">The sequence shown here is derived from an EMBL/GenBank/DDBJ whole genome shotgun (WGS) entry which is preliminary data.</text>
</comment>
<dbReference type="SUPFAM" id="SSF46785">
    <property type="entry name" value="Winged helix' DNA-binding domain"/>
    <property type="match status" value="1"/>
</dbReference>
<evidence type="ECO:0000256" key="2">
    <source>
        <dbReference type="ARBA" id="ARBA00023015"/>
    </source>
</evidence>
<keyword evidence="7" id="KW-1185">Reference proteome</keyword>
<evidence type="ECO:0000313" key="7">
    <source>
        <dbReference type="Proteomes" id="UP001500795"/>
    </source>
</evidence>
<keyword evidence="2" id="KW-0805">Transcription regulation</keyword>
<dbReference type="Gene3D" id="1.10.10.10">
    <property type="entry name" value="Winged helix-like DNA-binding domain superfamily/Winged helix DNA-binding domain"/>
    <property type="match status" value="1"/>
</dbReference>
<evidence type="ECO:0000256" key="1">
    <source>
        <dbReference type="ARBA" id="ARBA00009437"/>
    </source>
</evidence>
<dbReference type="InterPro" id="IPR036388">
    <property type="entry name" value="WH-like_DNA-bd_sf"/>
</dbReference>
<gene>
    <name evidence="6" type="primary">lysR</name>
    <name evidence="6" type="ORF">GCM10022394_26240</name>
</gene>
<proteinExistence type="inferred from homology"/>
<accession>A0ABP6W4V0</accession>
<dbReference type="InterPro" id="IPR037424">
    <property type="entry name" value="NocR_PBP2"/>
</dbReference>
<sequence length="320" mass="35108">MAKLSYRQVEAFRAVMIAGTTTGAAELLYISQPAVSRLLNDFEAAVQVKLFERHHKRLAPTPEALLLFEEVERSFVGIDRLATMAEELRDFQRGSLKVAAMPAIALGFLPRVMQTFSEQHKGVTLTLQVRSSQQVADWIATQHFDIGIGAVNVADPSLSMEMLGEAALICALPAGHPLAAKAVIVPEDLKDQPFISLGPEQSVRYKVDEVFEKARVSRQLVFDTQLSHVACSFVDAGAGVSLVDPITALHFPSGNLVFRPFEPWVSFSYHLMYPAHRARSRATQEFSQLLKEELRKLVANSGGLLKLRGTNKKAPGDAGA</sequence>
<evidence type="ECO:0000256" key="4">
    <source>
        <dbReference type="ARBA" id="ARBA00023163"/>
    </source>
</evidence>
<dbReference type="PROSITE" id="PS50931">
    <property type="entry name" value="HTH_LYSR"/>
    <property type="match status" value="1"/>
</dbReference>
<organism evidence="6 7">
    <name type="scientific">Zobellella aerophila</name>
    <dbReference type="NCBI Taxonomy" id="870480"/>
    <lineage>
        <taxon>Bacteria</taxon>
        <taxon>Pseudomonadati</taxon>
        <taxon>Pseudomonadota</taxon>
        <taxon>Gammaproteobacteria</taxon>
        <taxon>Aeromonadales</taxon>
        <taxon>Aeromonadaceae</taxon>
        <taxon>Zobellella</taxon>
    </lineage>
</organism>
<dbReference type="PANTHER" id="PTHR30427:SF1">
    <property type="entry name" value="TRANSCRIPTIONAL ACTIVATOR PROTEIN LYSR"/>
    <property type="match status" value="1"/>
</dbReference>
<dbReference type="SUPFAM" id="SSF53850">
    <property type="entry name" value="Periplasmic binding protein-like II"/>
    <property type="match status" value="1"/>
</dbReference>
<dbReference type="Pfam" id="PF00126">
    <property type="entry name" value="HTH_1"/>
    <property type="match status" value="1"/>
</dbReference>
<dbReference type="InterPro" id="IPR005119">
    <property type="entry name" value="LysR_subst-bd"/>
</dbReference>
<dbReference type="Gene3D" id="3.40.190.290">
    <property type="match status" value="1"/>
</dbReference>
<protein>
    <submittedName>
        <fullName evidence="6">DNA-binding transcriptional regulator LysR</fullName>
    </submittedName>
</protein>
<dbReference type="Proteomes" id="UP001500795">
    <property type="component" value="Unassembled WGS sequence"/>
</dbReference>
<evidence type="ECO:0000259" key="5">
    <source>
        <dbReference type="PROSITE" id="PS50931"/>
    </source>
</evidence>
<dbReference type="NCBIfam" id="NF008239">
    <property type="entry name" value="PRK11013.1"/>
    <property type="match status" value="1"/>
</dbReference>
<dbReference type="InterPro" id="IPR036390">
    <property type="entry name" value="WH_DNA-bd_sf"/>
</dbReference>
<reference evidence="7" key="1">
    <citation type="journal article" date="2019" name="Int. J. Syst. Evol. Microbiol.">
        <title>The Global Catalogue of Microorganisms (GCM) 10K type strain sequencing project: providing services to taxonomists for standard genome sequencing and annotation.</title>
        <authorList>
            <consortium name="The Broad Institute Genomics Platform"/>
            <consortium name="The Broad Institute Genome Sequencing Center for Infectious Disease"/>
            <person name="Wu L."/>
            <person name="Ma J."/>
        </authorList>
    </citation>
    <scope>NUCLEOTIDE SEQUENCE [LARGE SCALE GENOMIC DNA]</scope>
    <source>
        <strain evidence="7">JCM 17110</strain>
    </source>
</reference>